<dbReference type="EMBL" id="JASPKY010000653">
    <property type="protein sequence ID" value="KAK9687278.1"/>
    <property type="molecule type" value="Genomic_DNA"/>
</dbReference>
<dbReference type="PANTHER" id="PTHR34153">
    <property type="entry name" value="SI:CH211-262H13.3-RELATED-RELATED"/>
    <property type="match status" value="1"/>
</dbReference>
<protein>
    <recommendedName>
        <fullName evidence="3">DUF4806 domain-containing protein</fullName>
    </recommendedName>
</protein>
<dbReference type="PANTHER" id="PTHR34153:SF2">
    <property type="entry name" value="SI:CH211-262H13.3-RELATED"/>
    <property type="match status" value="1"/>
</dbReference>
<organism evidence="1 2">
    <name type="scientific">Popillia japonica</name>
    <name type="common">Japanese beetle</name>
    <dbReference type="NCBI Taxonomy" id="7064"/>
    <lineage>
        <taxon>Eukaryota</taxon>
        <taxon>Metazoa</taxon>
        <taxon>Ecdysozoa</taxon>
        <taxon>Arthropoda</taxon>
        <taxon>Hexapoda</taxon>
        <taxon>Insecta</taxon>
        <taxon>Pterygota</taxon>
        <taxon>Neoptera</taxon>
        <taxon>Endopterygota</taxon>
        <taxon>Coleoptera</taxon>
        <taxon>Polyphaga</taxon>
        <taxon>Scarabaeiformia</taxon>
        <taxon>Scarabaeidae</taxon>
        <taxon>Rutelinae</taxon>
        <taxon>Popillia</taxon>
    </lineage>
</organism>
<gene>
    <name evidence="1" type="ORF">QE152_g36558</name>
</gene>
<reference evidence="1 2" key="1">
    <citation type="journal article" date="2024" name="BMC Genomics">
        <title>De novo assembly and annotation of Popillia japonica's genome with initial clues to its potential as an invasive pest.</title>
        <authorList>
            <person name="Cucini C."/>
            <person name="Boschi S."/>
            <person name="Funari R."/>
            <person name="Cardaioli E."/>
            <person name="Iannotti N."/>
            <person name="Marturano G."/>
            <person name="Paoli F."/>
            <person name="Bruttini M."/>
            <person name="Carapelli A."/>
            <person name="Frati F."/>
            <person name="Nardi F."/>
        </authorList>
    </citation>
    <scope>NUCLEOTIDE SEQUENCE [LARGE SCALE GENOMIC DNA]</scope>
    <source>
        <strain evidence="1">DMR45628</strain>
    </source>
</reference>
<proteinExistence type="predicted"/>
<comment type="caution">
    <text evidence="1">The sequence shown here is derived from an EMBL/GenBank/DDBJ whole genome shotgun (WGS) entry which is preliminary data.</text>
</comment>
<keyword evidence="2" id="KW-1185">Reference proteome</keyword>
<evidence type="ECO:0000313" key="2">
    <source>
        <dbReference type="Proteomes" id="UP001458880"/>
    </source>
</evidence>
<sequence length="328" mass="37727">MEPIQSSSSTRLEKLLRKGENPDATWNLYKVHRRFFETDDFIKAKEKIKKTEYTSDLATENEESEPRGIRKINRPKRFLDFGDSSSEEDTLQPILQRPPKIVADVNLIHKDYSADDIRSGNTIITTTPQSINSKVSLLPTEKTFTDSEKTFTDSDFQKKVITYLSYLKEQNSQILKLLQNQQNASVPPSPHLLPEDLPINIPLNNKESVDIFEQYLSDNRKAEILCIYFSTLGGRNDITSKTNVILRNIMTDFLAAQYSFHGSRNAKNSFVELNLHTVILRAVQTNLPNSTQHEIDNNIKSWLKHAPQRLKFKQANLKFKQAKTNKNN</sequence>
<accession>A0AAW1IDB1</accession>
<dbReference type="AlphaFoldDB" id="A0AAW1IDB1"/>
<name>A0AAW1IDB1_POPJA</name>
<evidence type="ECO:0008006" key="3">
    <source>
        <dbReference type="Google" id="ProtNLM"/>
    </source>
</evidence>
<evidence type="ECO:0000313" key="1">
    <source>
        <dbReference type="EMBL" id="KAK9687278.1"/>
    </source>
</evidence>
<dbReference type="Proteomes" id="UP001458880">
    <property type="component" value="Unassembled WGS sequence"/>
</dbReference>